<dbReference type="SMART" id="SM00046">
    <property type="entry name" value="DAGKc"/>
    <property type="match status" value="1"/>
</dbReference>
<dbReference type="GO" id="GO:0016301">
    <property type="term" value="F:kinase activity"/>
    <property type="evidence" value="ECO:0007669"/>
    <property type="project" value="UniProtKB-KW"/>
</dbReference>
<keyword evidence="7" id="KW-0594">Phospholipid biosynthesis</keyword>
<gene>
    <name evidence="11" type="ORF">BJ963_002683</name>
</gene>
<keyword evidence="4" id="KW-0547">Nucleotide-binding</keyword>
<dbReference type="PROSITE" id="PS50146">
    <property type="entry name" value="DAGK"/>
    <property type="match status" value="1"/>
</dbReference>
<evidence type="ECO:0000256" key="7">
    <source>
        <dbReference type="ARBA" id="ARBA00023209"/>
    </source>
</evidence>
<dbReference type="InterPro" id="IPR045540">
    <property type="entry name" value="YegS/DAGK_C"/>
</dbReference>
<evidence type="ECO:0000256" key="8">
    <source>
        <dbReference type="ARBA" id="ARBA00023264"/>
    </source>
</evidence>
<dbReference type="SUPFAM" id="SSF111331">
    <property type="entry name" value="NAD kinase/diacylglycerol kinase-like"/>
    <property type="match status" value="1"/>
</dbReference>
<evidence type="ECO:0000259" key="10">
    <source>
        <dbReference type="PROSITE" id="PS50146"/>
    </source>
</evidence>
<comment type="similarity">
    <text evidence="2">Belongs to the diacylglycerol/lipid kinase family.</text>
</comment>
<protein>
    <submittedName>
        <fullName evidence="11">Diacylglycerol kinase family enzyme</fullName>
    </submittedName>
</protein>
<keyword evidence="8" id="KW-1208">Phospholipid metabolism</keyword>
<dbReference type="PANTHER" id="PTHR12358">
    <property type="entry name" value="SPHINGOSINE KINASE"/>
    <property type="match status" value="1"/>
</dbReference>
<keyword evidence="7" id="KW-0443">Lipid metabolism</keyword>
<evidence type="ECO:0000313" key="12">
    <source>
        <dbReference type="Proteomes" id="UP000589620"/>
    </source>
</evidence>
<dbReference type="InterPro" id="IPR001206">
    <property type="entry name" value="Diacylglycerol_kinase_cat_dom"/>
</dbReference>
<dbReference type="AlphaFoldDB" id="A0A852T3D0"/>
<evidence type="ECO:0000256" key="9">
    <source>
        <dbReference type="SAM" id="MobiDB-lite"/>
    </source>
</evidence>
<evidence type="ECO:0000256" key="3">
    <source>
        <dbReference type="ARBA" id="ARBA00022679"/>
    </source>
</evidence>
<keyword evidence="12" id="KW-1185">Reference proteome</keyword>
<keyword evidence="5 11" id="KW-0418">Kinase</keyword>
<reference evidence="11 12" key="1">
    <citation type="submission" date="2020-07" db="EMBL/GenBank/DDBJ databases">
        <title>Sequencing the genomes of 1000 actinobacteria strains.</title>
        <authorList>
            <person name="Klenk H.-P."/>
        </authorList>
    </citation>
    <scope>NUCLEOTIDE SEQUENCE [LARGE SCALE GENOMIC DNA]</scope>
    <source>
        <strain evidence="11 12">DSM 23871</strain>
    </source>
</reference>
<keyword evidence="6" id="KW-0067">ATP-binding</keyword>
<dbReference type="EMBL" id="JACCBJ010000001">
    <property type="protein sequence ID" value="NYD75164.1"/>
    <property type="molecule type" value="Genomic_DNA"/>
</dbReference>
<name>A0A852T3D0_9MICO</name>
<dbReference type="PANTHER" id="PTHR12358:SF54">
    <property type="entry name" value="SPHINGOSINE KINASE RELATED PROTEIN"/>
    <property type="match status" value="1"/>
</dbReference>
<proteinExistence type="inferred from homology"/>
<evidence type="ECO:0000256" key="4">
    <source>
        <dbReference type="ARBA" id="ARBA00022741"/>
    </source>
</evidence>
<keyword evidence="7" id="KW-0444">Lipid biosynthesis</keyword>
<dbReference type="Proteomes" id="UP000589620">
    <property type="component" value="Unassembled WGS sequence"/>
</dbReference>
<evidence type="ECO:0000256" key="1">
    <source>
        <dbReference type="ARBA" id="ARBA00001946"/>
    </source>
</evidence>
<feature type="domain" description="DAGKc" evidence="10">
    <location>
        <begin position="7"/>
        <end position="135"/>
    </location>
</feature>
<evidence type="ECO:0000256" key="5">
    <source>
        <dbReference type="ARBA" id="ARBA00022777"/>
    </source>
</evidence>
<keyword evidence="3" id="KW-0808">Transferase</keyword>
<evidence type="ECO:0000313" key="11">
    <source>
        <dbReference type="EMBL" id="NYD75164.1"/>
    </source>
</evidence>
<comment type="cofactor">
    <cofactor evidence="1">
        <name>Mg(2+)</name>
        <dbReference type="ChEBI" id="CHEBI:18420"/>
    </cofactor>
</comment>
<dbReference type="InterPro" id="IPR050187">
    <property type="entry name" value="Lipid_Phosphate_FormReg"/>
</dbReference>
<evidence type="ECO:0000256" key="2">
    <source>
        <dbReference type="ARBA" id="ARBA00005983"/>
    </source>
</evidence>
<dbReference type="Pfam" id="PF19279">
    <property type="entry name" value="YegS_C"/>
    <property type="match status" value="1"/>
</dbReference>
<dbReference type="Gene3D" id="3.40.50.10330">
    <property type="entry name" value="Probable inorganic polyphosphate/atp-NAD kinase, domain 1"/>
    <property type="match status" value="1"/>
</dbReference>
<dbReference type="Pfam" id="PF00781">
    <property type="entry name" value="DAGK_cat"/>
    <property type="match status" value="1"/>
</dbReference>
<organism evidence="11 12">
    <name type="scientific">Leifsonia soli</name>
    <dbReference type="NCBI Taxonomy" id="582665"/>
    <lineage>
        <taxon>Bacteria</taxon>
        <taxon>Bacillati</taxon>
        <taxon>Actinomycetota</taxon>
        <taxon>Actinomycetes</taxon>
        <taxon>Micrococcales</taxon>
        <taxon>Microbacteriaceae</taxon>
        <taxon>Leifsonia</taxon>
    </lineage>
</organism>
<dbReference type="InterPro" id="IPR016064">
    <property type="entry name" value="NAD/diacylglycerol_kinase_sf"/>
</dbReference>
<dbReference type="GO" id="GO:0008654">
    <property type="term" value="P:phospholipid biosynthetic process"/>
    <property type="evidence" value="ECO:0007669"/>
    <property type="project" value="UniProtKB-KW"/>
</dbReference>
<dbReference type="Gene3D" id="2.60.200.40">
    <property type="match status" value="1"/>
</dbReference>
<dbReference type="InterPro" id="IPR017438">
    <property type="entry name" value="ATP-NAD_kinase_N"/>
</dbReference>
<dbReference type="GO" id="GO:0005524">
    <property type="term" value="F:ATP binding"/>
    <property type="evidence" value="ECO:0007669"/>
    <property type="project" value="UniProtKB-KW"/>
</dbReference>
<feature type="region of interest" description="Disordered" evidence="9">
    <location>
        <begin position="330"/>
        <end position="360"/>
    </location>
</feature>
<comment type="caution">
    <text evidence="11">The sequence shown here is derived from an EMBL/GenBank/DDBJ whole genome shotgun (WGS) entry which is preliminary data.</text>
</comment>
<accession>A0A852T3D0</accession>
<sequence>MNGRDGEQRRIAAVVYNPVRVDVPRVRAAVEAAATLHRYDLLWLETTPEEPGQAQVGEALAEGASLVLAAGGDGTVRAVAEALRGRDATLGIIPGGTGNLLARNLGIPFASVEASCAVAFDGESRRMDMGVATAHRPDGSTTEHAFLVMAGVGIDAAMIANARPELKRRFGWLAYVDAAFRSLPTASKVPVRYRLDNGPERSAHVSTILVANCGALPGNMELIPDGELDDGLLDVAVVQPATVFGWLAIWRKVTWENRVLRRSSVGRRIIRFTDRAIRTRLSYLRGASVELAVDAPEPFELDGDAFGDILRLELRVDELALQVKAPAVTAGVTAPGRRPPHRRPAPGARRARSETPAPPV</sequence>
<evidence type="ECO:0000256" key="6">
    <source>
        <dbReference type="ARBA" id="ARBA00022840"/>
    </source>
</evidence>